<dbReference type="EMBL" id="MZGX01000019">
    <property type="protein sequence ID" value="OPX43243.1"/>
    <property type="molecule type" value="Genomic_DNA"/>
</dbReference>
<dbReference type="OrthoDB" id="2080497at2"/>
<protein>
    <submittedName>
        <fullName evidence="1">Uncharacterized protein</fullName>
    </submittedName>
</protein>
<name>A0A1V4SHL6_RUMHU</name>
<comment type="caution">
    <text evidence="1">The sequence shown here is derived from an EMBL/GenBank/DDBJ whole genome shotgun (WGS) entry which is preliminary data.</text>
</comment>
<evidence type="ECO:0000313" key="1">
    <source>
        <dbReference type="EMBL" id="OPX43243.1"/>
    </source>
</evidence>
<keyword evidence="2" id="KW-1185">Reference proteome</keyword>
<sequence length="262" mass="30172">MLIRIDNKKLPNANSNPTLHNYNNLKCKHINYLSLFHKLDPKAVICSNSEIQFLITTLYCYNENSLRIQYTPPAHLNNLEILTLPTVQALTSIFRDVTVLTDSERILQFYLKGLTDECEEVFSSLWNTLAIDKSIKNCFRGRNSLDLISPMNAPITYELTGDSNPLDMIKISSDIISNSFLSFLLTQCIRNNSLLIMPIKGWQADEIENCEYLNMLPHIFKNVWFCGFGDKWVSDSIIVYQPFQNIISQFTHLYRSGSNNIE</sequence>
<accession>A0A1V4SHL6</accession>
<organism evidence="1 2">
    <name type="scientific">Ruminiclostridium hungatei</name>
    <name type="common">Clostridium hungatei</name>
    <dbReference type="NCBI Taxonomy" id="48256"/>
    <lineage>
        <taxon>Bacteria</taxon>
        <taxon>Bacillati</taxon>
        <taxon>Bacillota</taxon>
        <taxon>Clostridia</taxon>
        <taxon>Eubacteriales</taxon>
        <taxon>Oscillospiraceae</taxon>
        <taxon>Ruminiclostridium</taxon>
    </lineage>
</organism>
<dbReference type="AlphaFoldDB" id="A0A1V4SHL6"/>
<proteinExistence type="predicted"/>
<dbReference type="RefSeq" id="WP_080065245.1">
    <property type="nucleotide sequence ID" value="NZ_MZGX01000019.1"/>
</dbReference>
<evidence type="ECO:0000313" key="2">
    <source>
        <dbReference type="Proteomes" id="UP000191554"/>
    </source>
</evidence>
<reference evidence="1 2" key="1">
    <citation type="submission" date="2017-03" db="EMBL/GenBank/DDBJ databases">
        <title>Genome sequence of Clostridium hungatei DSM 14427.</title>
        <authorList>
            <person name="Poehlein A."/>
            <person name="Daniel R."/>
        </authorList>
    </citation>
    <scope>NUCLEOTIDE SEQUENCE [LARGE SCALE GENOMIC DNA]</scope>
    <source>
        <strain evidence="1 2">DSM 14427</strain>
    </source>
</reference>
<gene>
    <name evidence="1" type="ORF">CLHUN_27910</name>
</gene>
<dbReference type="Proteomes" id="UP000191554">
    <property type="component" value="Unassembled WGS sequence"/>
</dbReference>